<keyword evidence="2" id="KW-1185">Reference proteome</keyword>
<dbReference type="EMBL" id="JARKIF010000027">
    <property type="protein sequence ID" value="KAJ7614193.1"/>
    <property type="molecule type" value="Genomic_DNA"/>
</dbReference>
<reference evidence="1" key="1">
    <citation type="submission" date="2023-03" db="EMBL/GenBank/DDBJ databases">
        <title>Massive genome expansion in bonnet fungi (Mycena s.s.) driven by repeated elements and novel gene families across ecological guilds.</title>
        <authorList>
            <consortium name="Lawrence Berkeley National Laboratory"/>
            <person name="Harder C.B."/>
            <person name="Miyauchi S."/>
            <person name="Viragh M."/>
            <person name="Kuo A."/>
            <person name="Thoen E."/>
            <person name="Andreopoulos B."/>
            <person name="Lu D."/>
            <person name="Skrede I."/>
            <person name="Drula E."/>
            <person name="Henrissat B."/>
            <person name="Morin E."/>
            <person name="Kohler A."/>
            <person name="Barry K."/>
            <person name="LaButti K."/>
            <person name="Morin E."/>
            <person name="Salamov A."/>
            <person name="Lipzen A."/>
            <person name="Mereny Z."/>
            <person name="Hegedus B."/>
            <person name="Baldrian P."/>
            <person name="Stursova M."/>
            <person name="Weitz H."/>
            <person name="Taylor A."/>
            <person name="Grigoriev I.V."/>
            <person name="Nagy L.G."/>
            <person name="Martin F."/>
            <person name="Kauserud H."/>
        </authorList>
    </citation>
    <scope>NUCLEOTIDE SEQUENCE</scope>
    <source>
        <strain evidence="1">9284</strain>
    </source>
</reference>
<sequence length="216" mass="24244">MGVNFLPVYSRHHLPALSSYCRMDRTVSLVTAQSPIHRCPPEILVMIFRLFLATSGGHLPSNYLVPLFVLSALHRAFMRDILSRSASLPLSLTLDMISPLHEARVPGTWNVPFAFGPLRRVRDRLEYMVLTFDAQDVLGRPPSLPTFPKLTSLDITVSTCDDSEVSVANVLEFFKDSPALDTLSLTFDTSIPWTIPELHFHWNQLTAGDLNRNELG</sequence>
<evidence type="ECO:0000313" key="1">
    <source>
        <dbReference type="EMBL" id="KAJ7614193.1"/>
    </source>
</evidence>
<evidence type="ECO:0000313" key="2">
    <source>
        <dbReference type="Proteomes" id="UP001221142"/>
    </source>
</evidence>
<protein>
    <submittedName>
        <fullName evidence="1">Uncharacterized protein</fullName>
    </submittedName>
</protein>
<accession>A0AAD7B944</accession>
<name>A0AAD7B944_9AGAR</name>
<gene>
    <name evidence="1" type="ORF">FB45DRAFT_1036299</name>
</gene>
<dbReference type="Proteomes" id="UP001221142">
    <property type="component" value="Unassembled WGS sequence"/>
</dbReference>
<dbReference type="AlphaFoldDB" id="A0AAD7B944"/>
<proteinExistence type="predicted"/>
<organism evidence="1 2">
    <name type="scientific">Roridomyces roridus</name>
    <dbReference type="NCBI Taxonomy" id="1738132"/>
    <lineage>
        <taxon>Eukaryota</taxon>
        <taxon>Fungi</taxon>
        <taxon>Dikarya</taxon>
        <taxon>Basidiomycota</taxon>
        <taxon>Agaricomycotina</taxon>
        <taxon>Agaricomycetes</taxon>
        <taxon>Agaricomycetidae</taxon>
        <taxon>Agaricales</taxon>
        <taxon>Marasmiineae</taxon>
        <taxon>Mycenaceae</taxon>
        <taxon>Roridomyces</taxon>
    </lineage>
</organism>
<comment type="caution">
    <text evidence="1">The sequence shown here is derived from an EMBL/GenBank/DDBJ whole genome shotgun (WGS) entry which is preliminary data.</text>
</comment>